<dbReference type="Pfam" id="PF00881">
    <property type="entry name" value="Nitroreductase"/>
    <property type="match status" value="2"/>
</dbReference>
<dbReference type="Proteomes" id="UP000603434">
    <property type="component" value="Unassembled WGS sequence"/>
</dbReference>
<proteinExistence type="inferred from homology"/>
<evidence type="ECO:0000313" key="7">
    <source>
        <dbReference type="EMBL" id="MBC8360866.1"/>
    </source>
</evidence>
<dbReference type="PANTHER" id="PTHR43673:SF2">
    <property type="entry name" value="NITROREDUCTASE"/>
    <property type="match status" value="1"/>
</dbReference>
<dbReference type="Gene3D" id="3.40.109.10">
    <property type="entry name" value="NADH Oxidase"/>
    <property type="match status" value="1"/>
</dbReference>
<evidence type="ECO:0000259" key="6">
    <source>
        <dbReference type="Pfam" id="PF00881"/>
    </source>
</evidence>
<dbReference type="CDD" id="cd02151">
    <property type="entry name" value="nitroreductase"/>
    <property type="match status" value="1"/>
</dbReference>
<comment type="similarity">
    <text evidence="2">Belongs to the nitroreductase family.</text>
</comment>
<sequence length="182" mass="20569">MFLSLVQKRRSIREYLQKPVESKKIDMLVEAALRSPSSRGFNPWEFIVVTDRNLLAKLSKAKPHGASFLSNAPLGIVVCADPAKCDVWIEDVSIASIFLHLAAESLELGSCWIQIRMRMHNRNKTAEAYIRELLHIPENLNVESIVAIGYPAESKPAHPKEDLQYEKVHFNEYGKPLKVSSS</sequence>
<gene>
    <name evidence="7" type="ORF">H8E23_05670</name>
</gene>
<evidence type="ECO:0000256" key="2">
    <source>
        <dbReference type="ARBA" id="ARBA00007118"/>
    </source>
</evidence>
<dbReference type="InterPro" id="IPR029479">
    <property type="entry name" value="Nitroreductase"/>
</dbReference>
<evidence type="ECO:0000256" key="1">
    <source>
        <dbReference type="ARBA" id="ARBA00001917"/>
    </source>
</evidence>
<evidence type="ECO:0000256" key="4">
    <source>
        <dbReference type="ARBA" id="ARBA00022643"/>
    </source>
</evidence>
<keyword evidence="4" id="KW-0288">FMN</keyword>
<dbReference type="InterPro" id="IPR000415">
    <property type="entry name" value="Nitroreductase-like"/>
</dbReference>
<accession>A0A8J6NQ12</accession>
<evidence type="ECO:0000313" key="8">
    <source>
        <dbReference type="Proteomes" id="UP000603434"/>
    </source>
</evidence>
<dbReference type="PANTHER" id="PTHR43673">
    <property type="entry name" value="NAD(P)H NITROREDUCTASE YDGI-RELATED"/>
    <property type="match status" value="1"/>
</dbReference>
<organism evidence="7 8">
    <name type="scientific">Candidatus Desulfatibia profunda</name>
    <dbReference type="NCBI Taxonomy" id="2841695"/>
    <lineage>
        <taxon>Bacteria</taxon>
        <taxon>Pseudomonadati</taxon>
        <taxon>Thermodesulfobacteriota</taxon>
        <taxon>Desulfobacteria</taxon>
        <taxon>Desulfobacterales</taxon>
        <taxon>Desulfobacterales incertae sedis</taxon>
        <taxon>Candidatus Desulfatibia</taxon>
    </lineage>
</organism>
<protein>
    <submittedName>
        <fullName evidence="7">Nitroreductase family protein</fullName>
    </submittedName>
</protein>
<dbReference type="GO" id="GO:0016491">
    <property type="term" value="F:oxidoreductase activity"/>
    <property type="evidence" value="ECO:0007669"/>
    <property type="project" value="UniProtKB-KW"/>
</dbReference>
<feature type="domain" description="Nitroreductase" evidence="6">
    <location>
        <begin position="7"/>
        <end position="61"/>
    </location>
</feature>
<evidence type="ECO:0000256" key="3">
    <source>
        <dbReference type="ARBA" id="ARBA00022630"/>
    </source>
</evidence>
<dbReference type="EMBL" id="JACNJH010000111">
    <property type="protein sequence ID" value="MBC8360866.1"/>
    <property type="molecule type" value="Genomic_DNA"/>
</dbReference>
<keyword evidence="3" id="KW-0285">Flavoprotein</keyword>
<comment type="caution">
    <text evidence="7">The sequence shown here is derived from an EMBL/GenBank/DDBJ whole genome shotgun (WGS) entry which is preliminary data.</text>
</comment>
<evidence type="ECO:0000256" key="5">
    <source>
        <dbReference type="ARBA" id="ARBA00023002"/>
    </source>
</evidence>
<name>A0A8J6NQ12_9BACT</name>
<feature type="domain" description="Nitroreductase" evidence="6">
    <location>
        <begin position="66"/>
        <end position="150"/>
    </location>
</feature>
<reference evidence="7 8" key="1">
    <citation type="submission" date="2020-08" db="EMBL/GenBank/DDBJ databases">
        <title>Bridging the membrane lipid divide: bacteria of the FCB group superphylum have the potential to synthesize archaeal ether lipids.</title>
        <authorList>
            <person name="Villanueva L."/>
            <person name="Von Meijenfeldt F.A.B."/>
            <person name="Westbye A.B."/>
            <person name="Yadav S."/>
            <person name="Hopmans E.C."/>
            <person name="Dutilh B.E."/>
            <person name="Sinninghe Damste J.S."/>
        </authorList>
    </citation>
    <scope>NUCLEOTIDE SEQUENCE [LARGE SCALE GENOMIC DNA]</scope>
    <source>
        <strain evidence="7">NIOZ-UU30</strain>
    </source>
</reference>
<comment type="cofactor">
    <cofactor evidence="1">
        <name>FMN</name>
        <dbReference type="ChEBI" id="CHEBI:58210"/>
    </cofactor>
</comment>
<dbReference type="SUPFAM" id="SSF55469">
    <property type="entry name" value="FMN-dependent nitroreductase-like"/>
    <property type="match status" value="1"/>
</dbReference>
<keyword evidence="5" id="KW-0560">Oxidoreductase</keyword>
<dbReference type="AlphaFoldDB" id="A0A8J6NQ12"/>